<proteinExistence type="predicted"/>
<dbReference type="AlphaFoldDB" id="A0A1H8WRX0"/>
<protein>
    <submittedName>
        <fullName evidence="1">Uncharacterized protein</fullName>
    </submittedName>
</protein>
<evidence type="ECO:0000313" key="1">
    <source>
        <dbReference type="EMBL" id="SEP30391.1"/>
    </source>
</evidence>
<reference evidence="2" key="1">
    <citation type="submission" date="2016-10" db="EMBL/GenBank/DDBJ databases">
        <authorList>
            <person name="Varghese N."/>
            <person name="Submissions S."/>
        </authorList>
    </citation>
    <scope>NUCLEOTIDE SEQUENCE [LARGE SCALE GENOMIC DNA]</scope>
    <source>
        <strain evidence="2">IBRC-M 10043</strain>
    </source>
</reference>
<organism evidence="1 2">
    <name type="scientific">Halorientalis persicus</name>
    <dbReference type="NCBI Taxonomy" id="1367881"/>
    <lineage>
        <taxon>Archaea</taxon>
        <taxon>Methanobacteriati</taxon>
        <taxon>Methanobacteriota</taxon>
        <taxon>Stenosarchaea group</taxon>
        <taxon>Halobacteria</taxon>
        <taxon>Halobacteriales</taxon>
        <taxon>Haloarculaceae</taxon>
        <taxon>Halorientalis</taxon>
    </lineage>
</organism>
<accession>A0A1H8WRX0</accession>
<dbReference type="EMBL" id="FOCX01000072">
    <property type="protein sequence ID" value="SEP30391.1"/>
    <property type="molecule type" value="Genomic_DNA"/>
</dbReference>
<gene>
    <name evidence="1" type="ORF">SAMN05216388_10726</name>
</gene>
<keyword evidence="2" id="KW-1185">Reference proteome</keyword>
<dbReference type="Proteomes" id="UP000198775">
    <property type="component" value="Unassembled WGS sequence"/>
</dbReference>
<name>A0A1H8WRX0_9EURY</name>
<evidence type="ECO:0000313" key="2">
    <source>
        <dbReference type="Proteomes" id="UP000198775"/>
    </source>
</evidence>
<sequence length="152" mass="16907">MRRIDGVCGGEQAADSGLLDEPVQDIVDDVFEAGEKAINRVSGWRFVESAVVPDKAVLNFSCNRTRAVDILVVAVEEAAKEIWWLVHSCSPPRSGGEHVVFQEKLELKMVEQRYCFGSRRIQEVVYRSYVLQGVGTVGHSFQTLRPPLGGFL</sequence>